<dbReference type="NCBIfam" id="TIGR03504">
    <property type="entry name" value="FimV_Cterm"/>
    <property type="match status" value="1"/>
</dbReference>
<feature type="domain" description="FimV N-terminal" evidence="3">
    <location>
        <begin position="24"/>
        <end position="131"/>
    </location>
</feature>
<sequence length="971" mass="105338">MRLRKLALAVGATAALVSNLGFALGLGEIKLNSALNQPLDAQIKLLQVRDLSEEEIIVRLATREAYERANVDRIFFLTGLKFEVVLDDPNNPHVRVTTKEDVREPYLNFLLETQWPTGRMLREYTVLMDLPTFSEKNQKAVAAPQQQAEPQQVKPRPEVRSATAAPAVRPPAPAVRPAPRTQASDGSYAVQANDTLWDIALMARPDRSYSVQQTMLAIQRLNPDAFINDNINLLKKGKVLRLPAADEISSLSTRQAINEVAYQNNQWSGGAALDASSRSGSVADRQSSREGRVQLSAGESSTDVSSGGGNSRQREILQNELAIAQEELGSARRQNSELVSRVEDLEAQITTMERMLEVTSDELRAMQLTAGQEVGAEEPVVSEPEAQEPEVKEPAAEPVRPANTVVVAPKPEPTLMDMVMDNILYVAIALVALLGGLFFWKRRKDAEAEQEEFDAFAEQDEEPEEEFSFPDDSDFDSAPDIEDEPVEPYEEVETAEAETADVAGEADIYIAYGKYDQAEDMLLKALDQEPGRVDVTLKLLEVYAETQNLEAFDTHYAGLLQNGDRAAKQRAEELRDSIPGAGDFDRTQVAAVGTAAAASTSAFDLDDDADPLLSLAEEGIDETDFDGLEGLDSLESDFGDLAAEQGLVSDEELELNLDDAEVSENVDELDFTLDGLDDDAEADAEESFSLDLDDSGASEDEALELDLDLSDDTEEFALDLGDLDVEPAPASSTADLSSVEPEQPAQEDDDFMLSLDDDLELSLDDAAEAEAEVETESDDFELSLDDELAVEEDEGFDLALDDELSLSPPADAGDLDADEELSVEADDFDSDDNFGDMDLAALDQEMETLSAGLDDEDDLSSLATETAAQDEIEEFDISADLGIEDGADDLPPLASPSVAADAMDSDLDDDDADAELGFLADSDEVATKLDLARAYIDMGDSEGAADILGEVMEEGDAQQKSEAQELLSRIG</sequence>
<feature type="coiled-coil region" evidence="1">
    <location>
        <begin position="314"/>
        <end position="362"/>
    </location>
</feature>
<dbReference type="InterPro" id="IPR020012">
    <property type="entry name" value="LysM_FimV"/>
</dbReference>
<dbReference type="InterPro" id="IPR018392">
    <property type="entry name" value="LysM"/>
</dbReference>
<feature type="region of interest" description="Disordered" evidence="2">
    <location>
        <begin position="273"/>
        <end position="312"/>
    </location>
</feature>
<reference evidence="5" key="1">
    <citation type="journal article" date="2019" name="Int. J. Syst. Evol. Microbiol.">
        <title>The Global Catalogue of Microorganisms (GCM) 10K type strain sequencing project: providing services to taxonomists for standard genome sequencing and annotation.</title>
        <authorList>
            <consortium name="The Broad Institute Genomics Platform"/>
            <consortium name="The Broad Institute Genome Sequencing Center for Infectious Disease"/>
            <person name="Wu L."/>
            <person name="Ma J."/>
        </authorList>
    </citation>
    <scope>NUCLEOTIDE SEQUENCE [LARGE SCALE GENOMIC DNA]</scope>
    <source>
        <strain evidence="5">CECT 8570</strain>
    </source>
</reference>
<gene>
    <name evidence="4" type="ORF">ACFOX3_18085</name>
</gene>
<evidence type="ECO:0000256" key="2">
    <source>
        <dbReference type="SAM" id="MobiDB-lite"/>
    </source>
</evidence>
<dbReference type="Gene3D" id="1.25.40.10">
    <property type="entry name" value="Tetratricopeptide repeat domain"/>
    <property type="match status" value="1"/>
</dbReference>
<dbReference type="Gene3D" id="3.10.350.10">
    <property type="entry name" value="LysM domain"/>
    <property type="match status" value="1"/>
</dbReference>
<accession>A0ABV8VAJ1</accession>
<keyword evidence="5" id="KW-1185">Reference proteome</keyword>
<organism evidence="4 5">
    <name type="scientific">Simiduia curdlanivorans</name>
    <dbReference type="NCBI Taxonomy" id="1492769"/>
    <lineage>
        <taxon>Bacteria</taxon>
        <taxon>Pseudomonadati</taxon>
        <taxon>Pseudomonadota</taxon>
        <taxon>Gammaproteobacteria</taxon>
        <taxon>Cellvibrionales</taxon>
        <taxon>Cellvibrionaceae</taxon>
        <taxon>Simiduia</taxon>
    </lineage>
</organism>
<feature type="region of interest" description="Disordered" evidence="2">
    <location>
        <begin position="138"/>
        <end position="187"/>
    </location>
</feature>
<dbReference type="InterPro" id="IPR057840">
    <property type="entry name" value="FimV_N"/>
</dbReference>
<protein>
    <submittedName>
        <fullName evidence="4">FimV/HubP family polar landmark protein</fullName>
    </submittedName>
</protein>
<dbReference type="InterPro" id="IPR036779">
    <property type="entry name" value="LysM_dom_sf"/>
</dbReference>
<dbReference type="EMBL" id="JBHSCX010000021">
    <property type="protein sequence ID" value="MFC4364225.1"/>
    <property type="molecule type" value="Genomic_DNA"/>
</dbReference>
<evidence type="ECO:0000256" key="1">
    <source>
        <dbReference type="SAM" id="Coils"/>
    </source>
</evidence>
<keyword evidence="1" id="KW-0175">Coiled coil</keyword>
<feature type="region of interest" description="Disordered" evidence="2">
    <location>
        <begin position="768"/>
        <end position="817"/>
    </location>
</feature>
<dbReference type="Gene3D" id="1.20.58.2200">
    <property type="match status" value="1"/>
</dbReference>
<dbReference type="NCBIfam" id="TIGR03505">
    <property type="entry name" value="FimV_core"/>
    <property type="match status" value="1"/>
</dbReference>
<comment type="caution">
    <text evidence="4">The sequence shown here is derived from an EMBL/GenBank/DDBJ whole genome shotgun (WGS) entry which is preliminary data.</text>
</comment>
<feature type="compositionally biased region" description="Acidic residues" evidence="2">
    <location>
        <begin position="768"/>
        <end position="804"/>
    </location>
</feature>
<dbReference type="CDD" id="cd00118">
    <property type="entry name" value="LysM"/>
    <property type="match status" value="1"/>
</dbReference>
<dbReference type="RefSeq" id="WP_290262455.1">
    <property type="nucleotide sequence ID" value="NZ_JAUFQG010000004.1"/>
</dbReference>
<dbReference type="InterPro" id="IPR011990">
    <property type="entry name" value="TPR-like_helical_dom_sf"/>
</dbReference>
<feature type="region of interest" description="Disordered" evidence="2">
    <location>
        <begin position="451"/>
        <end position="488"/>
    </location>
</feature>
<feature type="region of interest" description="Disordered" evidence="2">
    <location>
        <begin position="719"/>
        <end position="752"/>
    </location>
</feature>
<dbReference type="InterPro" id="IPR038440">
    <property type="entry name" value="FimV_C_sf"/>
</dbReference>
<feature type="compositionally biased region" description="Low complexity" evidence="2">
    <location>
        <begin position="139"/>
        <end position="154"/>
    </location>
</feature>
<proteinExistence type="predicted"/>
<dbReference type="Proteomes" id="UP001595840">
    <property type="component" value="Unassembled WGS sequence"/>
</dbReference>
<feature type="region of interest" description="Disordered" evidence="2">
    <location>
        <begin position="372"/>
        <end position="398"/>
    </location>
</feature>
<evidence type="ECO:0000259" key="3">
    <source>
        <dbReference type="Pfam" id="PF25800"/>
    </source>
</evidence>
<dbReference type="InterPro" id="IPR020011">
    <property type="entry name" value="FimV_C"/>
</dbReference>
<dbReference type="Pfam" id="PF25800">
    <property type="entry name" value="FimV_N"/>
    <property type="match status" value="1"/>
</dbReference>
<name>A0ABV8VAJ1_9GAMM</name>
<evidence type="ECO:0000313" key="4">
    <source>
        <dbReference type="EMBL" id="MFC4364225.1"/>
    </source>
</evidence>
<evidence type="ECO:0000313" key="5">
    <source>
        <dbReference type="Proteomes" id="UP001595840"/>
    </source>
</evidence>